<sequence length="36" mass="4349">MNSYLDNFILIIQGFLCEIIFRLPENIFNNMLNRKT</sequence>
<accession>A0A376BKS5</accession>
<organism evidence="1 2">
    <name type="scientific">Alysiella crassa</name>
    <dbReference type="NCBI Taxonomy" id="153491"/>
    <lineage>
        <taxon>Bacteria</taxon>
        <taxon>Pseudomonadati</taxon>
        <taxon>Pseudomonadota</taxon>
        <taxon>Betaproteobacteria</taxon>
        <taxon>Neisseriales</taxon>
        <taxon>Neisseriaceae</taxon>
        <taxon>Alysiella</taxon>
    </lineage>
</organism>
<evidence type="ECO:0000313" key="2">
    <source>
        <dbReference type="Proteomes" id="UP000254209"/>
    </source>
</evidence>
<dbReference type="STRING" id="1120980.GCA_000745955_01570"/>
<protein>
    <submittedName>
        <fullName evidence="1">Uncharacterized protein</fullName>
    </submittedName>
</protein>
<keyword evidence="2" id="KW-1185">Reference proteome</keyword>
<proteinExistence type="predicted"/>
<dbReference type="AlphaFoldDB" id="A0A376BKS5"/>
<dbReference type="Proteomes" id="UP000254209">
    <property type="component" value="Unassembled WGS sequence"/>
</dbReference>
<reference evidence="1 2" key="1">
    <citation type="submission" date="2018-06" db="EMBL/GenBank/DDBJ databases">
        <authorList>
            <consortium name="Pathogen Informatics"/>
            <person name="Doyle S."/>
        </authorList>
    </citation>
    <scope>NUCLEOTIDE SEQUENCE [LARGE SCALE GENOMIC DNA]</scope>
    <source>
        <strain evidence="1 2">NCTC10283</strain>
    </source>
</reference>
<name>A0A376BKS5_9NEIS</name>
<evidence type="ECO:0000313" key="1">
    <source>
        <dbReference type="EMBL" id="SSY70260.1"/>
    </source>
</evidence>
<gene>
    <name evidence="1" type="ORF">NCTC10283_00343</name>
</gene>
<dbReference type="EMBL" id="UFSO01000002">
    <property type="protein sequence ID" value="SSY70260.1"/>
    <property type="molecule type" value="Genomic_DNA"/>
</dbReference>